<sequence length="114" mass="11722">MDNSSREPIESRRISDQPSLRSSSGTIWIVAGGIFLVVIVGVLAVIIFSGGPAVPTAITTLVIAVVFYLVLLIARFTVRPGRARLWVMAAAMIGMAVASLVGLVLCVGAAAGGA</sequence>
<proteinExistence type="predicted"/>
<feature type="transmembrane region" description="Helical" evidence="2">
    <location>
        <begin position="85"/>
        <end position="111"/>
    </location>
</feature>
<keyword evidence="2" id="KW-0812">Transmembrane</keyword>
<evidence type="ECO:0000256" key="2">
    <source>
        <dbReference type="SAM" id="Phobius"/>
    </source>
</evidence>
<feature type="transmembrane region" description="Helical" evidence="2">
    <location>
        <begin position="54"/>
        <end position="73"/>
    </location>
</feature>
<protein>
    <submittedName>
        <fullName evidence="3">Uncharacterized protein</fullName>
    </submittedName>
</protein>
<reference evidence="3 4" key="1">
    <citation type="submission" date="2017-03" db="EMBL/GenBank/DDBJ databases">
        <authorList>
            <person name="Afonso C.L."/>
            <person name="Miller P.J."/>
            <person name="Scott M.A."/>
            <person name="Spackman E."/>
            <person name="Goraichik I."/>
            <person name="Dimitrov K.M."/>
            <person name="Suarez D.L."/>
            <person name="Swayne D.E."/>
        </authorList>
    </citation>
    <scope>NUCLEOTIDE SEQUENCE [LARGE SCALE GENOMIC DNA]</scope>
    <source>
        <strain evidence="3 4">ATCC 9172</strain>
    </source>
</reference>
<dbReference type="EMBL" id="FXYY01000023">
    <property type="protein sequence ID" value="SMX95814.1"/>
    <property type="molecule type" value="Genomic_DNA"/>
</dbReference>
<feature type="transmembrane region" description="Helical" evidence="2">
    <location>
        <begin position="27"/>
        <end position="48"/>
    </location>
</feature>
<evidence type="ECO:0000313" key="4">
    <source>
        <dbReference type="Proteomes" id="UP000234641"/>
    </source>
</evidence>
<name>A0A2H1K8C3_BRELN</name>
<organism evidence="3 4">
    <name type="scientific">Brevibacterium linens ATCC 9172</name>
    <dbReference type="NCBI Taxonomy" id="1255617"/>
    <lineage>
        <taxon>Bacteria</taxon>
        <taxon>Bacillati</taxon>
        <taxon>Actinomycetota</taxon>
        <taxon>Actinomycetes</taxon>
        <taxon>Micrococcales</taxon>
        <taxon>Brevibacteriaceae</taxon>
        <taxon>Brevibacterium</taxon>
    </lineage>
</organism>
<keyword evidence="2" id="KW-1133">Transmembrane helix</keyword>
<feature type="region of interest" description="Disordered" evidence="1">
    <location>
        <begin position="1"/>
        <end position="22"/>
    </location>
</feature>
<accession>A0A2H1K8C3</accession>
<gene>
    <name evidence="3" type="ORF">BLIN9172_02902</name>
</gene>
<evidence type="ECO:0000313" key="3">
    <source>
        <dbReference type="EMBL" id="SMX95814.1"/>
    </source>
</evidence>
<dbReference type="GeneID" id="303220118"/>
<evidence type="ECO:0000256" key="1">
    <source>
        <dbReference type="SAM" id="MobiDB-lite"/>
    </source>
</evidence>
<feature type="compositionally biased region" description="Basic and acidic residues" evidence="1">
    <location>
        <begin position="1"/>
        <end position="15"/>
    </location>
</feature>
<dbReference type="RefSeq" id="WP_101555665.1">
    <property type="nucleotide sequence ID" value="NZ_FXYY01000023.1"/>
</dbReference>
<dbReference type="AlphaFoldDB" id="A0A2H1K8C3"/>
<dbReference type="Proteomes" id="UP000234641">
    <property type="component" value="Unassembled WGS sequence"/>
</dbReference>
<keyword evidence="2" id="KW-0472">Membrane</keyword>